<evidence type="ECO:0000256" key="1">
    <source>
        <dbReference type="ARBA" id="ARBA00006926"/>
    </source>
</evidence>
<proteinExistence type="inferred from homology"/>
<dbReference type="GeneID" id="77009410"/>
<accession>A0A090ZNU9</accession>
<dbReference type="Pfam" id="PF00255">
    <property type="entry name" value="GSHPx"/>
    <property type="match status" value="1"/>
</dbReference>
<dbReference type="EMBL" id="WNZZ01000048">
    <property type="protein sequence ID" value="MUG26574.1"/>
    <property type="molecule type" value="Genomic_DNA"/>
</dbReference>
<dbReference type="InterPro" id="IPR029760">
    <property type="entry name" value="GPX_CS"/>
</dbReference>
<dbReference type="PROSITE" id="PS51355">
    <property type="entry name" value="GLUTATHIONE_PEROXID_3"/>
    <property type="match status" value="1"/>
</dbReference>
<dbReference type="PANTHER" id="PTHR11592">
    <property type="entry name" value="GLUTATHIONE PEROXIDASE"/>
    <property type="match status" value="1"/>
</dbReference>
<keyword evidence="2 5" id="KW-0575">Peroxidase</keyword>
<evidence type="ECO:0000256" key="4">
    <source>
        <dbReference type="PIRSR" id="PIRSR000303-1"/>
    </source>
</evidence>
<dbReference type="InterPro" id="IPR036249">
    <property type="entry name" value="Thioredoxin-like_sf"/>
</dbReference>
<dbReference type="OrthoDB" id="9789406at2"/>
<evidence type="ECO:0000313" key="8">
    <source>
        <dbReference type="Proteomes" id="UP000029278"/>
    </source>
</evidence>
<protein>
    <recommendedName>
        <fullName evidence="5">Glutathione peroxidase</fullName>
    </recommendedName>
</protein>
<dbReference type="GO" id="GO:0034599">
    <property type="term" value="P:cellular response to oxidative stress"/>
    <property type="evidence" value="ECO:0007669"/>
    <property type="project" value="TreeGrafter"/>
</dbReference>
<evidence type="ECO:0000256" key="5">
    <source>
        <dbReference type="RuleBase" id="RU000499"/>
    </source>
</evidence>
<organism evidence="6 8">
    <name type="scientific">Paenibacillus macerans</name>
    <name type="common">Bacillus macerans</name>
    <dbReference type="NCBI Taxonomy" id="44252"/>
    <lineage>
        <taxon>Bacteria</taxon>
        <taxon>Bacillati</taxon>
        <taxon>Bacillota</taxon>
        <taxon>Bacilli</taxon>
        <taxon>Bacillales</taxon>
        <taxon>Paenibacillaceae</taxon>
        <taxon>Paenibacillus</taxon>
    </lineage>
</organism>
<dbReference type="InterPro" id="IPR000889">
    <property type="entry name" value="Glutathione_peroxidase"/>
</dbReference>
<dbReference type="PROSITE" id="PS00763">
    <property type="entry name" value="GLUTATHIONE_PEROXID_2"/>
    <property type="match status" value="1"/>
</dbReference>
<comment type="caution">
    <text evidence="6">The sequence shown here is derived from an EMBL/GenBank/DDBJ whole genome shotgun (WGS) entry which is preliminary data.</text>
</comment>
<evidence type="ECO:0000313" key="7">
    <source>
        <dbReference type="EMBL" id="MUG26574.1"/>
    </source>
</evidence>
<dbReference type="EMBL" id="JMQA01000038">
    <property type="protein sequence ID" value="KFN05851.1"/>
    <property type="molecule type" value="Genomic_DNA"/>
</dbReference>
<dbReference type="CDD" id="cd00340">
    <property type="entry name" value="GSH_Peroxidase"/>
    <property type="match status" value="1"/>
</dbReference>
<dbReference type="HOGENOM" id="CLU_029507_2_2_9"/>
<dbReference type="PRINTS" id="PR01011">
    <property type="entry name" value="GLUTPROXDASE"/>
</dbReference>
<evidence type="ECO:0000313" key="6">
    <source>
        <dbReference type="EMBL" id="KFN05851.1"/>
    </source>
</evidence>
<dbReference type="PANTHER" id="PTHR11592:SF78">
    <property type="entry name" value="GLUTATHIONE PEROXIDASE"/>
    <property type="match status" value="1"/>
</dbReference>
<dbReference type="PATRIC" id="fig|44252.3.peg.4637"/>
<comment type="similarity">
    <text evidence="1 5">Belongs to the glutathione peroxidase family.</text>
</comment>
<dbReference type="SUPFAM" id="SSF52833">
    <property type="entry name" value="Thioredoxin-like"/>
    <property type="match status" value="1"/>
</dbReference>
<evidence type="ECO:0000256" key="2">
    <source>
        <dbReference type="ARBA" id="ARBA00022559"/>
    </source>
</evidence>
<reference evidence="6 8" key="1">
    <citation type="submission" date="2014-04" db="EMBL/GenBank/DDBJ databases">
        <authorList>
            <person name="Bishop-Lilly K.A."/>
            <person name="Broomall S.M."/>
            <person name="Chain P.S."/>
            <person name="Chertkov O."/>
            <person name="Coyne S.R."/>
            <person name="Daligault H.E."/>
            <person name="Davenport K.W."/>
            <person name="Erkkila T."/>
            <person name="Frey K.G."/>
            <person name="Gibbons H.S."/>
            <person name="Gu W."/>
            <person name="Jaissle J."/>
            <person name="Johnson S.L."/>
            <person name="Koroleva G.I."/>
            <person name="Ladner J.T."/>
            <person name="Lo C.-C."/>
            <person name="Minogue T.D."/>
            <person name="Munk C."/>
            <person name="Palacios G.F."/>
            <person name="Redden C.L."/>
            <person name="Rosenzweig C.N."/>
            <person name="Scholz M.B."/>
            <person name="Teshima H."/>
            <person name="Xu Y."/>
        </authorList>
    </citation>
    <scope>NUCLEOTIDE SEQUENCE [LARGE SCALE GENOMIC DNA]</scope>
    <source>
        <strain evidence="6 8">8244</strain>
    </source>
</reference>
<evidence type="ECO:0000313" key="9">
    <source>
        <dbReference type="Proteomes" id="UP000442469"/>
    </source>
</evidence>
<dbReference type="PIRSF" id="PIRSF000303">
    <property type="entry name" value="Glutathion_perox"/>
    <property type="match status" value="1"/>
</dbReference>
<name>A0A090ZNU9_PAEMA</name>
<sequence>MSVYDFQAALIDGTLIDLSAYRGKILLIVNLASKCSFSRQFAGLQKLYETWRDQGFEILGFPCNQFNGKEPGNNGEVRETCRREFGVTFPLFEKIDVRGEAAHPLFQYLTEQAPFQGFAPDSADGRWMSDFLQQKYPDIYAGNGVKWNFSKFLIGRDGQVLQRFEPTVQPEDIHPFLERLIG</sequence>
<dbReference type="STRING" id="44252.DJ90_363"/>
<dbReference type="RefSeq" id="WP_036625926.1">
    <property type="nucleotide sequence ID" value="NZ_BGML01000021.1"/>
</dbReference>
<reference evidence="7 9" key="2">
    <citation type="submission" date="2019-11" db="EMBL/GenBank/DDBJ databases">
        <title>Draft genome sequences of five Paenibacillus species of dairy origin.</title>
        <authorList>
            <person name="Olajide A.M."/>
            <person name="Chen S."/>
            <person name="Lapointe G."/>
        </authorList>
    </citation>
    <scope>NUCLEOTIDE SEQUENCE [LARGE SCALE GENOMIC DNA]</scope>
    <source>
        <strain evidence="7 9">3CT49</strain>
    </source>
</reference>
<gene>
    <name evidence="6" type="ORF">DJ90_363</name>
    <name evidence="7" type="ORF">GNQ08_30050</name>
</gene>
<keyword evidence="3 5" id="KW-0560">Oxidoreductase</keyword>
<evidence type="ECO:0000256" key="3">
    <source>
        <dbReference type="ARBA" id="ARBA00023002"/>
    </source>
</evidence>
<dbReference type="FunFam" id="3.40.30.10:FF:000010">
    <property type="entry name" value="Glutathione peroxidase"/>
    <property type="match status" value="1"/>
</dbReference>
<dbReference type="GO" id="GO:0004601">
    <property type="term" value="F:peroxidase activity"/>
    <property type="evidence" value="ECO:0007669"/>
    <property type="project" value="UniProtKB-KW"/>
</dbReference>
<dbReference type="Gene3D" id="3.40.30.10">
    <property type="entry name" value="Glutaredoxin"/>
    <property type="match status" value="1"/>
</dbReference>
<feature type="active site" evidence="4">
    <location>
        <position position="35"/>
    </location>
</feature>
<keyword evidence="8" id="KW-1185">Reference proteome</keyword>
<dbReference type="Proteomes" id="UP000442469">
    <property type="component" value="Unassembled WGS sequence"/>
</dbReference>
<dbReference type="Proteomes" id="UP000029278">
    <property type="component" value="Unassembled WGS sequence"/>
</dbReference>
<dbReference type="AlphaFoldDB" id="A0A090ZNU9"/>